<evidence type="ECO:0000256" key="3">
    <source>
        <dbReference type="ARBA" id="ARBA00022989"/>
    </source>
</evidence>
<dbReference type="GO" id="GO:0005635">
    <property type="term" value="C:nuclear envelope"/>
    <property type="evidence" value="ECO:0007669"/>
    <property type="project" value="TreeGrafter"/>
</dbReference>
<gene>
    <name evidence="6" type="ORF">GMORB2_1620</name>
</gene>
<organism evidence="6 7">
    <name type="scientific">Geosmithia morbida</name>
    <dbReference type="NCBI Taxonomy" id="1094350"/>
    <lineage>
        <taxon>Eukaryota</taxon>
        <taxon>Fungi</taxon>
        <taxon>Dikarya</taxon>
        <taxon>Ascomycota</taxon>
        <taxon>Pezizomycotina</taxon>
        <taxon>Sordariomycetes</taxon>
        <taxon>Hypocreomycetidae</taxon>
        <taxon>Hypocreales</taxon>
        <taxon>Bionectriaceae</taxon>
        <taxon>Geosmithia</taxon>
    </lineage>
</organism>
<feature type="transmembrane region" description="Helical" evidence="5">
    <location>
        <begin position="141"/>
        <end position="160"/>
    </location>
</feature>
<dbReference type="GO" id="GO:0004364">
    <property type="term" value="F:glutathione transferase activity"/>
    <property type="evidence" value="ECO:0007669"/>
    <property type="project" value="TreeGrafter"/>
</dbReference>
<dbReference type="GeneID" id="55967850"/>
<keyword evidence="4 5" id="KW-0472">Membrane</keyword>
<dbReference type="Gene3D" id="1.20.120.550">
    <property type="entry name" value="Membrane associated eicosanoid/glutathione metabolism-like domain"/>
    <property type="match status" value="1"/>
</dbReference>
<evidence type="ECO:0000256" key="1">
    <source>
        <dbReference type="ARBA" id="ARBA00004141"/>
    </source>
</evidence>
<evidence type="ECO:0000256" key="4">
    <source>
        <dbReference type="ARBA" id="ARBA00023136"/>
    </source>
</evidence>
<dbReference type="RefSeq" id="XP_035320433.1">
    <property type="nucleotide sequence ID" value="XM_035463602.1"/>
</dbReference>
<dbReference type="GO" id="GO:0005783">
    <property type="term" value="C:endoplasmic reticulum"/>
    <property type="evidence" value="ECO:0007669"/>
    <property type="project" value="TreeGrafter"/>
</dbReference>
<comment type="caution">
    <text evidence="6">The sequence shown here is derived from an EMBL/GenBank/DDBJ whole genome shotgun (WGS) entry which is preliminary data.</text>
</comment>
<reference evidence="6" key="1">
    <citation type="submission" date="2020-03" db="EMBL/GenBank/DDBJ databases">
        <title>Site-based positive gene gene selection in Geosmithia morbida across the United States reveals a broad range of putative effectors and factors for local host and environmental adapation.</title>
        <authorList>
            <person name="Onufrak A."/>
            <person name="Murdoch R.W."/>
            <person name="Gazis R."/>
            <person name="Huff M."/>
            <person name="Staton M."/>
            <person name="Klingeman W."/>
            <person name="Hadziabdic D."/>
        </authorList>
    </citation>
    <scope>NUCLEOTIDE SEQUENCE</scope>
    <source>
        <strain evidence="6">1262</strain>
    </source>
</reference>
<dbReference type="InterPro" id="IPR023352">
    <property type="entry name" value="MAPEG-like_dom_sf"/>
</dbReference>
<dbReference type="OrthoDB" id="410651at2759"/>
<evidence type="ECO:0000313" key="6">
    <source>
        <dbReference type="EMBL" id="KAF4121781.1"/>
    </source>
</evidence>
<dbReference type="PANTHER" id="PTHR10250:SF26">
    <property type="entry name" value="GLUTATHIONE S-TRANSFERASE 3, MITOCHONDRIAL"/>
    <property type="match status" value="1"/>
</dbReference>
<sequence>MAANTDSFFLALCYFQARSPVTTLTLLSALSFLTTSTQITQYILLSNPDPSFTMALTIVVPDEYGHVLVAIACTFFVNIYHGFVTGHHRKASGVLYPNAYASDELAKKDPKVYKFNCAQRCHSNFLENYVSVLPALLISGLRFPITSAILGVIWCVGRVIYTMGYTSDSGPKGRLTGGGISHIGDVGLYVLCTYTAVMTALRM</sequence>
<keyword evidence="2 5" id="KW-0812">Transmembrane</keyword>
<dbReference type="SUPFAM" id="SSF161084">
    <property type="entry name" value="MAPEG domain-like"/>
    <property type="match status" value="1"/>
</dbReference>
<keyword evidence="3 5" id="KW-1133">Transmembrane helix</keyword>
<feature type="transmembrane region" description="Helical" evidence="5">
    <location>
        <begin position="64"/>
        <end position="83"/>
    </location>
</feature>
<dbReference type="Proteomes" id="UP000749293">
    <property type="component" value="Unassembled WGS sequence"/>
</dbReference>
<feature type="transmembrane region" description="Helical" evidence="5">
    <location>
        <begin position="180"/>
        <end position="201"/>
    </location>
</feature>
<dbReference type="Pfam" id="PF01124">
    <property type="entry name" value="MAPEG"/>
    <property type="match status" value="1"/>
</dbReference>
<proteinExistence type="predicted"/>
<accession>A0A9P4YU91</accession>
<dbReference type="PANTHER" id="PTHR10250">
    <property type="entry name" value="MICROSOMAL GLUTATHIONE S-TRANSFERASE"/>
    <property type="match status" value="1"/>
</dbReference>
<name>A0A9P4YU91_9HYPO</name>
<dbReference type="EMBL" id="JAANYQ010000011">
    <property type="protein sequence ID" value="KAF4121781.1"/>
    <property type="molecule type" value="Genomic_DNA"/>
</dbReference>
<dbReference type="AlphaFoldDB" id="A0A9P4YU91"/>
<evidence type="ECO:0000256" key="2">
    <source>
        <dbReference type="ARBA" id="ARBA00022692"/>
    </source>
</evidence>
<comment type="subcellular location">
    <subcellularLocation>
        <location evidence="1">Membrane</location>
        <topology evidence="1">Multi-pass membrane protein</topology>
    </subcellularLocation>
</comment>
<dbReference type="InterPro" id="IPR001129">
    <property type="entry name" value="Membr-assoc_MAPEG"/>
</dbReference>
<keyword evidence="7" id="KW-1185">Reference proteome</keyword>
<protein>
    <submittedName>
        <fullName evidence="6">Glutathione S-transferase</fullName>
    </submittedName>
</protein>
<dbReference type="GO" id="GO:0004602">
    <property type="term" value="F:glutathione peroxidase activity"/>
    <property type="evidence" value="ECO:0007669"/>
    <property type="project" value="TreeGrafter"/>
</dbReference>
<dbReference type="InterPro" id="IPR050997">
    <property type="entry name" value="MAPEG"/>
</dbReference>
<evidence type="ECO:0000256" key="5">
    <source>
        <dbReference type="SAM" id="Phobius"/>
    </source>
</evidence>
<dbReference type="GO" id="GO:0016020">
    <property type="term" value="C:membrane"/>
    <property type="evidence" value="ECO:0007669"/>
    <property type="project" value="UniProtKB-SubCell"/>
</dbReference>
<feature type="transmembrane region" description="Helical" evidence="5">
    <location>
        <begin position="21"/>
        <end position="44"/>
    </location>
</feature>
<evidence type="ECO:0000313" key="7">
    <source>
        <dbReference type="Proteomes" id="UP000749293"/>
    </source>
</evidence>